<protein>
    <submittedName>
        <fullName evidence="1">Uncharacterized protein</fullName>
    </submittedName>
</protein>
<evidence type="ECO:0000313" key="1">
    <source>
        <dbReference type="EMBL" id="MFC3124793.1"/>
    </source>
</evidence>
<accession>A0ABV7FZS7</accession>
<evidence type="ECO:0000313" key="2">
    <source>
        <dbReference type="Proteomes" id="UP001595593"/>
    </source>
</evidence>
<comment type="caution">
    <text evidence="1">The sequence shown here is derived from an EMBL/GenBank/DDBJ whole genome shotgun (WGS) entry which is preliminary data.</text>
</comment>
<gene>
    <name evidence="1" type="ORF">ACFOD4_06940</name>
</gene>
<organism evidence="1 2">
    <name type="scientific">Teichococcus globiformis</name>
    <dbReference type="NCBI Taxonomy" id="2307229"/>
    <lineage>
        <taxon>Bacteria</taxon>
        <taxon>Pseudomonadati</taxon>
        <taxon>Pseudomonadota</taxon>
        <taxon>Alphaproteobacteria</taxon>
        <taxon>Acetobacterales</taxon>
        <taxon>Roseomonadaceae</taxon>
        <taxon>Roseomonas</taxon>
    </lineage>
</organism>
<reference evidence="2" key="1">
    <citation type="journal article" date="2019" name="Int. J. Syst. Evol. Microbiol.">
        <title>The Global Catalogue of Microorganisms (GCM) 10K type strain sequencing project: providing services to taxonomists for standard genome sequencing and annotation.</title>
        <authorList>
            <consortium name="The Broad Institute Genomics Platform"/>
            <consortium name="The Broad Institute Genome Sequencing Center for Infectious Disease"/>
            <person name="Wu L."/>
            <person name="Ma J."/>
        </authorList>
    </citation>
    <scope>NUCLEOTIDE SEQUENCE [LARGE SCALE GENOMIC DNA]</scope>
    <source>
        <strain evidence="2">KCTC 52094</strain>
    </source>
</reference>
<keyword evidence="2" id="KW-1185">Reference proteome</keyword>
<sequence length="161" mass="16211">MPKGGDPFRGIARAAAAEFADQGAGLQNRPAAMARAAARLEFLMQSITQDPRYAALPASNALAMGGAVREVRQALGIAPSALPEQVIGFLTDAANAMEAGREPAWPMAIFPGGPVLTRQRLAAPGPLAEAAIATGRLDEAIAALDAASAWGGVASTPAPGG</sequence>
<name>A0ABV7FZS7_9PROT</name>
<dbReference type="EMBL" id="JBHRTN010000007">
    <property type="protein sequence ID" value="MFC3124793.1"/>
    <property type="molecule type" value="Genomic_DNA"/>
</dbReference>
<dbReference type="Proteomes" id="UP001595593">
    <property type="component" value="Unassembled WGS sequence"/>
</dbReference>
<dbReference type="RefSeq" id="WP_379595202.1">
    <property type="nucleotide sequence ID" value="NZ_JBHRTN010000007.1"/>
</dbReference>
<proteinExistence type="predicted"/>